<evidence type="ECO:0000259" key="5">
    <source>
        <dbReference type="PROSITE" id="PS50865"/>
    </source>
</evidence>
<evidence type="ECO:0000313" key="7">
    <source>
        <dbReference type="Proteomes" id="UP001215280"/>
    </source>
</evidence>
<dbReference type="GO" id="GO:0008270">
    <property type="term" value="F:zinc ion binding"/>
    <property type="evidence" value="ECO:0007669"/>
    <property type="project" value="UniProtKB-KW"/>
</dbReference>
<name>A0AAD7MPX2_9AGAR</name>
<keyword evidence="7" id="KW-1185">Reference proteome</keyword>
<keyword evidence="3" id="KW-0862">Zinc</keyword>
<feature type="domain" description="MYND-type" evidence="5">
    <location>
        <begin position="48"/>
        <end position="88"/>
    </location>
</feature>
<dbReference type="AlphaFoldDB" id="A0AAD7MPX2"/>
<keyword evidence="1" id="KW-0479">Metal-binding</keyword>
<dbReference type="SUPFAM" id="SSF144232">
    <property type="entry name" value="HIT/MYND zinc finger-like"/>
    <property type="match status" value="1"/>
</dbReference>
<dbReference type="PROSITE" id="PS50865">
    <property type="entry name" value="ZF_MYND_2"/>
    <property type="match status" value="1"/>
</dbReference>
<reference evidence="6" key="1">
    <citation type="submission" date="2023-03" db="EMBL/GenBank/DDBJ databases">
        <title>Massive genome expansion in bonnet fungi (Mycena s.s.) driven by repeated elements and novel gene families across ecological guilds.</title>
        <authorList>
            <consortium name="Lawrence Berkeley National Laboratory"/>
            <person name="Harder C.B."/>
            <person name="Miyauchi S."/>
            <person name="Viragh M."/>
            <person name="Kuo A."/>
            <person name="Thoen E."/>
            <person name="Andreopoulos B."/>
            <person name="Lu D."/>
            <person name="Skrede I."/>
            <person name="Drula E."/>
            <person name="Henrissat B."/>
            <person name="Morin E."/>
            <person name="Kohler A."/>
            <person name="Barry K."/>
            <person name="LaButti K."/>
            <person name="Morin E."/>
            <person name="Salamov A."/>
            <person name="Lipzen A."/>
            <person name="Mereny Z."/>
            <person name="Hegedus B."/>
            <person name="Baldrian P."/>
            <person name="Stursova M."/>
            <person name="Weitz H."/>
            <person name="Taylor A."/>
            <person name="Grigoriev I.V."/>
            <person name="Nagy L.G."/>
            <person name="Martin F."/>
            <person name="Kauserud H."/>
        </authorList>
    </citation>
    <scope>NUCLEOTIDE SEQUENCE</scope>
    <source>
        <strain evidence="6">CBHHK188m</strain>
    </source>
</reference>
<evidence type="ECO:0000256" key="3">
    <source>
        <dbReference type="ARBA" id="ARBA00022833"/>
    </source>
</evidence>
<evidence type="ECO:0000256" key="4">
    <source>
        <dbReference type="PROSITE-ProRule" id="PRU00134"/>
    </source>
</evidence>
<accession>A0AAD7MPX2</accession>
<dbReference type="EMBL" id="JARJLG010000212">
    <property type="protein sequence ID" value="KAJ7727442.1"/>
    <property type="molecule type" value="Genomic_DNA"/>
</dbReference>
<keyword evidence="2 4" id="KW-0863">Zinc-finger</keyword>
<organism evidence="6 7">
    <name type="scientific">Mycena maculata</name>
    <dbReference type="NCBI Taxonomy" id="230809"/>
    <lineage>
        <taxon>Eukaryota</taxon>
        <taxon>Fungi</taxon>
        <taxon>Dikarya</taxon>
        <taxon>Basidiomycota</taxon>
        <taxon>Agaricomycotina</taxon>
        <taxon>Agaricomycetes</taxon>
        <taxon>Agaricomycetidae</taxon>
        <taxon>Agaricales</taxon>
        <taxon>Marasmiineae</taxon>
        <taxon>Mycenaceae</taxon>
        <taxon>Mycena</taxon>
    </lineage>
</organism>
<protein>
    <recommendedName>
        <fullName evidence="5">MYND-type domain-containing protein</fullName>
    </recommendedName>
</protein>
<comment type="caution">
    <text evidence="6">The sequence shown here is derived from an EMBL/GenBank/DDBJ whole genome shotgun (WGS) entry which is preliminary data.</text>
</comment>
<evidence type="ECO:0000256" key="2">
    <source>
        <dbReference type="ARBA" id="ARBA00022771"/>
    </source>
</evidence>
<evidence type="ECO:0000256" key="1">
    <source>
        <dbReference type="ARBA" id="ARBA00022723"/>
    </source>
</evidence>
<dbReference type="Gene3D" id="6.10.140.2220">
    <property type="match status" value="1"/>
</dbReference>
<proteinExistence type="predicted"/>
<gene>
    <name evidence="6" type="ORF">DFH07DRAFT_970200</name>
</gene>
<dbReference type="Proteomes" id="UP001215280">
    <property type="component" value="Unassembled WGS sequence"/>
</dbReference>
<sequence>MHMDPSNPPRPNLAVDPHQMSLPLFFQEDTDVKPRHGELYPGVIVSACMTCQVATNKKSLRTCGKRRKTNYCGMERQHSDWTVHKYTCVLSDPSVLYVVKAMGHPKLPSEKHEFGLMVIIDLVPLSPSSSSQNKCHRIAGKHILLPGMYCPGEEDVFRVSALAAPPFVLHNIHRPAFSLDLYSHSFGVHRRVTPDLDFLFGCVFL</sequence>
<dbReference type="InterPro" id="IPR002893">
    <property type="entry name" value="Znf_MYND"/>
</dbReference>
<evidence type="ECO:0000313" key="6">
    <source>
        <dbReference type="EMBL" id="KAJ7727442.1"/>
    </source>
</evidence>